<evidence type="ECO:0000313" key="4">
    <source>
        <dbReference type="Proteomes" id="UP000199035"/>
    </source>
</evidence>
<dbReference type="InterPro" id="IPR054098">
    <property type="entry name" value="NGO1945-like_C"/>
</dbReference>
<accession>A0A1H3JV23</accession>
<evidence type="ECO:0000259" key="2">
    <source>
        <dbReference type="Pfam" id="PF22106"/>
    </source>
</evidence>
<dbReference type="AlphaFoldDB" id="A0A1H3JV23"/>
<name>A0A1H3JV23_9GAMM</name>
<dbReference type="InterPro" id="IPR044922">
    <property type="entry name" value="DUF2063_N_sf"/>
</dbReference>
<evidence type="ECO:0000259" key="1">
    <source>
        <dbReference type="Pfam" id="PF09836"/>
    </source>
</evidence>
<sequence>MNTDRISFQQAQQQFCTWIREPHSKVPQTLSLERMQVYRDLLLNNVCSFIDLVYPVARSMLPEQQWQTLLEEFFQKSKCQSPFYNDISLQFREYLTDHQHPILHQYPWLAELLQFEWLELYLDTLEIEDKIYTQTDFWQLRTQVWVLVYQYPVYHWTINTTLAQVEHVPSAIMVWRNEDDQVCVEQLSPLLALLIEQLNQKAMLELELSNLIQSAVANLSAAEIQTQIKNLSKFLIKLQLLYISK</sequence>
<feature type="domain" description="NGO1945-like C-terminal" evidence="2">
    <location>
        <begin position="144"/>
        <end position="231"/>
    </location>
</feature>
<dbReference type="EMBL" id="FNPK01000010">
    <property type="protein sequence ID" value="SDY43365.1"/>
    <property type="molecule type" value="Genomic_DNA"/>
</dbReference>
<proteinExistence type="predicted"/>
<organism evidence="3 4">
    <name type="scientific">Acinetobacter kyonggiensis</name>
    <dbReference type="NCBI Taxonomy" id="595670"/>
    <lineage>
        <taxon>Bacteria</taxon>
        <taxon>Pseudomonadati</taxon>
        <taxon>Pseudomonadota</taxon>
        <taxon>Gammaproteobacteria</taxon>
        <taxon>Moraxellales</taxon>
        <taxon>Moraxellaceae</taxon>
        <taxon>Acinetobacter</taxon>
    </lineage>
</organism>
<dbReference type="Gene3D" id="1.10.150.690">
    <property type="entry name" value="DUF2063"/>
    <property type="match status" value="1"/>
</dbReference>
<dbReference type="Gene3D" id="3.90.930.50">
    <property type="match status" value="1"/>
</dbReference>
<dbReference type="STRING" id="595670.SAMN05421643_11061"/>
<reference evidence="4" key="1">
    <citation type="submission" date="2016-10" db="EMBL/GenBank/DDBJ databases">
        <authorList>
            <person name="Varghese N."/>
            <person name="Submissions S."/>
        </authorList>
    </citation>
    <scope>NUCLEOTIDE SEQUENCE [LARGE SCALE GENOMIC DNA]</scope>
    <source>
        <strain evidence="4">ANC 5109</strain>
    </source>
</reference>
<keyword evidence="4" id="KW-1185">Reference proteome</keyword>
<feature type="domain" description="Putative DNA-binding" evidence="1">
    <location>
        <begin position="10"/>
        <end position="95"/>
    </location>
</feature>
<dbReference type="RefSeq" id="WP_086185166.1">
    <property type="nucleotide sequence ID" value="NZ_FNPK01000010.1"/>
</dbReference>
<protein>
    <submittedName>
        <fullName evidence="3">Uncharacterized protein</fullName>
    </submittedName>
</protein>
<dbReference type="Pfam" id="PF22106">
    <property type="entry name" value="NGO1945_C"/>
    <property type="match status" value="1"/>
</dbReference>
<dbReference type="InterPro" id="IPR018640">
    <property type="entry name" value="DUF2063"/>
</dbReference>
<dbReference type="Pfam" id="PF09836">
    <property type="entry name" value="DUF2063"/>
    <property type="match status" value="1"/>
</dbReference>
<dbReference type="Proteomes" id="UP000199035">
    <property type="component" value="Unassembled WGS sequence"/>
</dbReference>
<gene>
    <name evidence="3" type="ORF">SAMN05421643_11061</name>
</gene>
<evidence type="ECO:0000313" key="3">
    <source>
        <dbReference type="EMBL" id="SDY43365.1"/>
    </source>
</evidence>